<keyword evidence="3" id="KW-1003">Cell membrane</keyword>
<dbReference type="InterPro" id="IPR001851">
    <property type="entry name" value="ABC_transp_permease"/>
</dbReference>
<dbReference type="GO" id="GO:0005886">
    <property type="term" value="C:plasma membrane"/>
    <property type="evidence" value="ECO:0007669"/>
    <property type="project" value="UniProtKB-SubCell"/>
</dbReference>
<evidence type="ECO:0000313" key="12">
    <source>
        <dbReference type="Proteomes" id="UP000316225"/>
    </source>
</evidence>
<dbReference type="RefSeq" id="WP_199756495.1">
    <property type="nucleotide sequence ID" value="NZ_VLKU01000003.1"/>
</dbReference>
<dbReference type="FunFam" id="3.40.50.300:FF:000421">
    <property type="entry name" value="Branched-chain amino acid ABC transporter ATP-binding protein"/>
    <property type="match status" value="1"/>
</dbReference>
<evidence type="ECO:0000256" key="8">
    <source>
        <dbReference type="ARBA" id="ARBA00023136"/>
    </source>
</evidence>
<dbReference type="Pfam" id="PF00005">
    <property type="entry name" value="ABC_tran"/>
    <property type="match status" value="1"/>
</dbReference>
<feature type="transmembrane region" description="Helical" evidence="9">
    <location>
        <begin position="201"/>
        <end position="219"/>
    </location>
</feature>
<evidence type="ECO:0000259" key="10">
    <source>
        <dbReference type="PROSITE" id="PS50893"/>
    </source>
</evidence>
<reference evidence="11 12" key="1">
    <citation type="journal article" date="2015" name="Stand. Genomic Sci.">
        <title>Genomic Encyclopedia of Bacterial and Archaeal Type Strains, Phase III: the genomes of soil and plant-associated and newly described type strains.</title>
        <authorList>
            <person name="Whitman W.B."/>
            <person name="Woyke T."/>
            <person name="Klenk H.P."/>
            <person name="Zhou Y."/>
            <person name="Lilburn T.G."/>
            <person name="Beck B.J."/>
            <person name="De Vos P."/>
            <person name="Vandamme P."/>
            <person name="Eisen J.A."/>
            <person name="Garrity G."/>
            <person name="Hugenholtz P."/>
            <person name="Kyrpides N.C."/>
        </authorList>
    </citation>
    <scope>NUCLEOTIDE SEQUENCE [LARGE SCALE GENOMIC DNA]</scope>
    <source>
        <strain evidence="11 12">CGMCC 1.5364</strain>
    </source>
</reference>
<feature type="domain" description="ABC transporter" evidence="10">
    <location>
        <begin position="335"/>
        <end position="580"/>
    </location>
</feature>
<dbReference type="GO" id="GO:0016887">
    <property type="term" value="F:ATP hydrolysis activity"/>
    <property type="evidence" value="ECO:0007669"/>
    <property type="project" value="InterPro"/>
</dbReference>
<dbReference type="InterPro" id="IPR043428">
    <property type="entry name" value="LivM-like"/>
</dbReference>
<feature type="transmembrane region" description="Helical" evidence="9">
    <location>
        <begin position="142"/>
        <end position="165"/>
    </location>
</feature>
<dbReference type="InterPro" id="IPR027417">
    <property type="entry name" value="P-loop_NTPase"/>
</dbReference>
<keyword evidence="4 9" id="KW-0812">Transmembrane</keyword>
<dbReference type="GO" id="GO:0015658">
    <property type="term" value="F:branched-chain amino acid transmembrane transporter activity"/>
    <property type="evidence" value="ECO:0007669"/>
    <property type="project" value="InterPro"/>
</dbReference>
<gene>
    <name evidence="11" type="ORF">IQ24_01156</name>
</gene>
<protein>
    <submittedName>
        <fullName evidence="11">Branched-chain amino acid transport system permease protein</fullName>
    </submittedName>
</protein>
<organism evidence="11 12">
    <name type="scientific">Paracoccus sulfuroxidans</name>
    <dbReference type="NCBI Taxonomy" id="384678"/>
    <lineage>
        <taxon>Bacteria</taxon>
        <taxon>Pseudomonadati</taxon>
        <taxon>Pseudomonadota</taxon>
        <taxon>Alphaproteobacteria</taxon>
        <taxon>Rhodobacterales</taxon>
        <taxon>Paracoccaceae</taxon>
        <taxon>Paracoccus</taxon>
    </lineage>
</organism>
<keyword evidence="8 9" id="KW-0472">Membrane</keyword>
<evidence type="ECO:0000256" key="1">
    <source>
        <dbReference type="ARBA" id="ARBA00004651"/>
    </source>
</evidence>
<dbReference type="InterPro" id="IPR003593">
    <property type="entry name" value="AAA+_ATPase"/>
</dbReference>
<dbReference type="InterPro" id="IPR051120">
    <property type="entry name" value="ABC_AA/LPS_Transport"/>
</dbReference>
<feature type="transmembrane region" description="Helical" evidence="9">
    <location>
        <begin position="239"/>
        <end position="262"/>
    </location>
</feature>
<keyword evidence="6" id="KW-0067">ATP-binding</keyword>
<evidence type="ECO:0000256" key="2">
    <source>
        <dbReference type="ARBA" id="ARBA00022448"/>
    </source>
</evidence>
<proteinExistence type="predicted"/>
<keyword evidence="12" id="KW-1185">Reference proteome</keyword>
<dbReference type="CDD" id="cd03219">
    <property type="entry name" value="ABC_Mj1267_LivG_branched"/>
    <property type="match status" value="1"/>
</dbReference>
<evidence type="ECO:0000256" key="3">
    <source>
        <dbReference type="ARBA" id="ARBA00022475"/>
    </source>
</evidence>
<evidence type="ECO:0000256" key="6">
    <source>
        <dbReference type="ARBA" id="ARBA00022840"/>
    </source>
</evidence>
<dbReference type="SUPFAM" id="SSF52540">
    <property type="entry name" value="P-loop containing nucleoside triphosphate hydrolases"/>
    <property type="match status" value="1"/>
</dbReference>
<keyword evidence="2" id="KW-0813">Transport</keyword>
<comment type="subcellular location">
    <subcellularLocation>
        <location evidence="1">Cell membrane</location>
        <topology evidence="1">Multi-pass membrane protein</topology>
    </subcellularLocation>
</comment>
<dbReference type="EMBL" id="VLKU01000003">
    <property type="protein sequence ID" value="TWI35798.1"/>
    <property type="molecule type" value="Genomic_DNA"/>
</dbReference>
<evidence type="ECO:0000256" key="4">
    <source>
        <dbReference type="ARBA" id="ARBA00022692"/>
    </source>
</evidence>
<dbReference type="PANTHER" id="PTHR45772">
    <property type="entry name" value="CONSERVED COMPONENT OF ABC TRANSPORTER FOR NATURAL AMINO ACIDS-RELATED"/>
    <property type="match status" value="1"/>
</dbReference>
<name>A0A562NUC6_9RHOB</name>
<dbReference type="PROSITE" id="PS50893">
    <property type="entry name" value="ABC_TRANSPORTER_2"/>
    <property type="match status" value="1"/>
</dbReference>
<dbReference type="InterPro" id="IPR003439">
    <property type="entry name" value="ABC_transporter-like_ATP-bd"/>
</dbReference>
<dbReference type="Gene3D" id="3.40.50.300">
    <property type="entry name" value="P-loop containing nucleotide triphosphate hydrolases"/>
    <property type="match status" value="1"/>
</dbReference>
<keyword evidence="7 9" id="KW-1133">Transmembrane helix</keyword>
<dbReference type="Pfam" id="PF02653">
    <property type="entry name" value="BPD_transp_2"/>
    <property type="match status" value="1"/>
</dbReference>
<feature type="transmembrane region" description="Helical" evidence="9">
    <location>
        <begin position="81"/>
        <end position="99"/>
    </location>
</feature>
<dbReference type="SMART" id="SM00382">
    <property type="entry name" value="AAA"/>
    <property type="match status" value="1"/>
</dbReference>
<feature type="transmembrane region" description="Helical" evidence="9">
    <location>
        <begin position="274"/>
        <end position="294"/>
    </location>
</feature>
<feature type="transmembrane region" description="Helical" evidence="9">
    <location>
        <begin position="106"/>
        <end position="122"/>
    </location>
</feature>
<comment type="caution">
    <text evidence="11">The sequence shown here is derived from an EMBL/GenBank/DDBJ whole genome shotgun (WGS) entry which is preliminary data.</text>
</comment>
<dbReference type="CDD" id="cd06581">
    <property type="entry name" value="TM_PBP1_LivM_like"/>
    <property type="match status" value="1"/>
</dbReference>
<keyword evidence="5" id="KW-0547">Nucleotide-binding</keyword>
<dbReference type="Pfam" id="PF12399">
    <property type="entry name" value="BCA_ABC_TP_C"/>
    <property type="match status" value="1"/>
</dbReference>
<evidence type="ECO:0000256" key="9">
    <source>
        <dbReference type="SAM" id="Phobius"/>
    </source>
</evidence>
<dbReference type="GO" id="GO:0005524">
    <property type="term" value="F:ATP binding"/>
    <property type="evidence" value="ECO:0007669"/>
    <property type="project" value="UniProtKB-KW"/>
</dbReference>
<dbReference type="AlphaFoldDB" id="A0A562NUC6"/>
<dbReference type="Proteomes" id="UP000316225">
    <property type="component" value="Unassembled WGS sequence"/>
</dbReference>
<dbReference type="InterPro" id="IPR032823">
    <property type="entry name" value="BCA_ABC_TP_C"/>
</dbReference>
<sequence length="583" mass="61140">MKALAPFAAALCLAALPLVLPQYWLTLMNFTGLAAIVVLGLVLLTGVGGMTSFGQAAFVGISAYTTAWFTTQAGLSPWLTLPLSLAVTASAALLIGLLTLGLRGHYLPLSTLAWSMALFYLVGNLPQLGSHDGIGNLPPLSIAGHVLGGRAFTWLTWGAVGLAFLSARNLLDSRTGRALRALRGGRIMLQAFGADIRRLKLLVFVHAAVLAALSGWLYAHMMRFVSPTPFGISAGIDYLFMAVIGGAASLWGAIIGSGAVVVARDLLQDIVPGLTGATGATELLVFGLVVVLVLQRAPGGITGRFAPPPRLPRAALSHDATPLPPRPAMTAEPLLAAQGLTRRFGGLTAANDISLSVEKGRILGLIGPNGAGKSTVFDLLTGVTVPDAGRVLLAGQDITDSKQTAIARAGLARTFQHTRLRGDMTLLENVAIGAHARGGCGALASIFRRDRAEEARIFATARAQLQRLGLEARAEVLAGQLSQGERRTAEIARALASDPTVLLLDEPAAGLRHAEKQHLASLLHQLRAEGLAILIIEHDMRFLLDLVDRVVVLNFGQQIAEGTPDEVRANPAVQSAYLGEGEA</sequence>
<dbReference type="PANTHER" id="PTHR45772:SF2">
    <property type="entry name" value="ABC TRANSPORTER ATP-BINDING PROTEIN"/>
    <property type="match status" value="1"/>
</dbReference>
<evidence type="ECO:0000256" key="5">
    <source>
        <dbReference type="ARBA" id="ARBA00022741"/>
    </source>
</evidence>
<evidence type="ECO:0000313" key="11">
    <source>
        <dbReference type="EMBL" id="TWI35798.1"/>
    </source>
</evidence>
<accession>A0A562NUC6</accession>
<evidence type="ECO:0000256" key="7">
    <source>
        <dbReference type="ARBA" id="ARBA00022989"/>
    </source>
</evidence>